<reference evidence="9 10" key="1">
    <citation type="journal article" date="2015" name="Genome Announc.">
        <title>Expanding the biotechnology potential of lactobacilli through comparative genomics of 213 strains and associated genera.</title>
        <authorList>
            <person name="Sun Z."/>
            <person name="Harris H.M."/>
            <person name="McCann A."/>
            <person name="Guo C."/>
            <person name="Argimon S."/>
            <person name="Zhang W."/>
            <person name="Yang X."/>
            <person name="Jeffery I.B."/>
            <person name="Cooney J.C."/>
            <person name="Kagawa T.F."/>
            <person name="Liu W."/>
            <person name="Song Y."/>
            <person name="Salvetti E."/>
            <person name="Wrobel A."/>
            <person name="Rasinkangas P."/>
            <person name="Parkhill J."/>
            <person name="Rea M.C."/>
            <person name="O'Sullivan O."/>
            <person name="Ritari J."/>
            <person name="Douillard F.P."/>
            <person name="Paul Ross R."/>
            <person name="Yang R."/>
            <person name="Briner A.E."/>
            <person name="Felis G.E."/>
            <person name="de Vos W.M."/>
            <person name="Barrangou R."/>
            <person name="Klaenhammer T.R."/>
            <person name="Caufield P.W."/>
            <person name="Cui Y."/>
            <person name="Zhang H."/>
            <person name="O'Toole P.W."/>
        </authorList>
    </citation>
    <scope>NUCLEOTIDE SEQUENCE [LARGE SCALE GENOMIC DNA]</scope>
    <source>
        <strain evidence="9 10">DSM 18933</strain>
    </source>
</reference>
<feature type="transmembrane region" description="Helical" evidence="7">
    <location>
        <begin position="409"/>
        <end position="429"/>
    </location>
</feature>
<evidence type="ECO:0000256" key="3">
    <source>
        <dbReference type="ARBA" id="ARBA00022475"/>
    </source>
</evidence>
<keyword evidence="5 7" id="KW-1133">Transmembrane helix</keyword>
<dbReference type="CDD" id="cd17503">
    <property type="entry name" value="MFS_LmrB_MDR_like"/>
    <property type="match status" value="1"/>
</dbReference>
<evidence type="ECO:0000256" key="1">
    <source>
        <dbReference type="ARBA" id="ARBA00004651"/>
    </source>
</evidence>
<comment type="caution">
    <text evidence="9">The sequence shown here is derived from an EMBL/GenBank/DDBJ whole genome shotgun (WGS) entry which is preliminary data.</text>
</comment>
<feature type="transmembrane region" description="Helical" evidence="7">
    <location>
        <begin position="366"/>
        <end position="388"/>
    </location>
</feature>
<dbReference type="STRING" id="1423755.FC40_GL001163"/>
<dbReference type="Proteomes" id="UP000051054">
    <property type="component" value="Unassembled WGS sequence"/>
</dbReference>
<dbReference type="Pfam" id="PF07690">
    <property type="entry name" value="MFS_1"/>
    <property type="match status" value="1"/>
</dbReference>
<dbReference type="InterPro" id="IPR011701">
    <property type="entry name" value="MFS"/>
</dbReference>
<dbReference type="GO" id="GO:0022857">
    <property type="term" value="F:transmembrane transporter activity"/>
    <property type="evidence" value="ECO:0007669"/>
    <property type="project" value="InterPro"/>
</dbReference>
<feature type="domain" description="Major facilitator superfamily (MFS) profile" evidence="8">
    <location>
        <begin position="23"/>
        <end position="485"/>
    </location>
</feature>
<dbReference type="PROSITE" id="PS50850">
    <property type="entry name" value="MFS"/>
    <property type="match status" value="1"/>
</dbReference>
<keyword evidence="4 7" id="KW-0812">Transmembrane</keyword>
<evidence type="ECO:0000259" key="8">
    <source>
        <dbReference type="PROSITE" id="PS50850"/>
    </source>
</evidence>
<name>A0A0R1WWM1_9LACO</name>
<feature type="transmembrane region" description="Helical" evidence="7">
    <location>
        <begin position="239"/>
        <end position="255"/>
    </location>
</feature>
<dbReference type="Gene3D" id="1.20.1250.20">
    <property type="entry name" value="MFS general substrate transporter like domains"/>
    <property type="match status" value="1"/>
</dbReference>
<feature type="transmembrane region" description="Helical" evidence="7">
    <location>
        <begin position="61"/>
        <end position="81"/>
    </location>
</feature>
<evidence type="ECO:0000313" key="9">
    <source>
        <dbReference type="EMBL" id="KRM20027.1"/>
    </source>
</evidence>
<feature type="transmembrane region" description="Helical" evidence="7">
    <location>
        <begin position="457"/>
        <end position="480"/>
    </location>
</feature>
<dbReference type="InterPro" id="IPR036259">
    <property type="entry name" value="MFS_trans_sf"/>
</dbReference>
<dbReference type="GO" id="GO:0005886">
    <property type="term" value="C:plasma membrane"/>
    <property type="evidence" value="ECO:0007669"/>
    <property type="project" value="UniProtKB-SubCell"/>
</dbReference>
<feature type="transmembrane region" description="Helical" evidence="7">
    <location>
        <begin position="146"/>
        <end position="169"/>
    </location>
</feature>
<sequence>MPFLSNNHEITDIHGKPFSRRVLVSVLTFGTFCTMLTGTFLATAYPSIMKSFDISTATVQWLTTSFMLVNGIMIPISAWLINKLNSRIMYLAAMTTFLLGLILSYLAPNFETLLVGRIIAGIAVGVSMPLMQTIMLSIFPPESRGAAMGVVGVAVGLAPAIGPTLSGFIVDNSSWRNLFGLMIVPIIIVILIAIFFMRPVIKAHKQPLDIWSVITSTLGFGALLYGVSEASDKGWGDKLIIGLIIFGLIFVALFIHRQLTLEDPFLDIRVFKYGEFSLAAVLSSIANLAMVGVEMLLPLYIQRILGETAFHSGLMLLPGALMIGLMSPITGRLFDRYGARHLATTGLIILIIGTVPFLTLTKETPIVSIIIFYAIRLFGVSMVFMPVTTSGMNVLPLEIMSHGTAVNNTFRQVMSSIGTAIMTTVLSNVTNSQKPDSALLKSNPLEYADKFVDSTLAGFHAAFLVSVIFAVIALILSFFLKEGNRARELRGIDK</sequence>
<feature type="transmembrane region" description="Helical" evidence="7">
    <location>
        <begin position="208"/>
        <end position="227"/>
    </location>
</feature>
<dbReference type="EMBL" id="AZGD01000020">
    <property type="protein sequence ID" value="KRM20027.1"/>
    <property type="molecule type" value="Genomic_DNA"/>
</dbReference>
<feature type="transmembrane region" description="Helical" evidence="7">
    <location>
        <begin position="276"/>
        <end position="297"/>
    </location>
</feature>
<protein>
    <submittedName>
        <fullName evidence="9">Multidrug transport protein</fullName>
    </submittedName>
</protein>
<feature type="transmembrane region" description="Helical" evidence="7">
    <location>
        <begin position="21"/>
        <end position="41"/>
    </location>
</feature>
<dbReference type="InterPro" id="IPR020846">
    <property type="entry name" value="MFS_dom"/>
</dbReference>
<feature type="transmembrane region" description="Helical" evidence="7">
    <location>
        <begin position="309"/>
        <end position="329"/>
    </location>
</feature>
<dbReference type="InterPro" id="IPR004638">
    <property type="entry name" value="EmrB-like"/>
</dbReference>
<organism evidence="9 10">
    <name type="scientific">Ligilactobacillus hayakitensis DSM 18933 = JCM 14209</name>
    <dbReference type="NCBI Taxonomy" id="1423755"/>
    <lineage>
        <taxon>Bacteria</taxon>
        <taxon>Bacillati</taxon>
        <taxon>Bacillota</taxon>
        <taxon>Bacilli</taxon>
        <taxon>Lactobacillales</taxon>
        <taxon>Lactobacillaceae</taxon>
        <taxon>Ligilactobacillus</taxon>
    </lineage>
</organism>
<dbReference type="Gene3D" id="1.20.1720.10">
    <property type="entry name" value="Multidrug resistance protein D"/>
    <property type="match status" value="1"/>
</dbReference>
<dbReference type="eggNOG" id="COG2814">
    <property type="taxonomic scope" value="Bacteria"/>
</dbReference>
<evidence type="ECO:0000256" key="2">
    <source>
        <dbReference type="ARBA" id="ARBA00022448"/>
    </source>
</evidence>
<dbReference type="PATRIC" id="fig|1423755.3.peg.1226"/>
<accession>A0A0R1WWM1</accession>
<feature type="transmembrane region" description="Helical" evidence="7">
    <location>
        <begin position="88"/>
        <end position="106"/>
    </location>
</feature>
<evidence type="ECO:0000313" key="10">
    <source>
        <dbReference type="Proteomes" id="UP000051054"/>
    </source>
</evidence>
<dbReference type="NCBIfam" id="TIGR00711">
    <property type="entry name" value="efflux_EmrB"/>
    <property type="match status" value="1"/>
</dbReference>
<proteinExistence type="predicted"/>
<dbReference type="SUPFAM" id="SSF103473">
    <property type="entry name" value="MFS general substrate transporter"/>
    <property type="match status" value="1"/>
</dbReference>
<keyword evidence="10" id="KW-1185">Reference proteome</keyword>
<comment type="subcellular location">
    <subcellularLocation>
        <location evidence="1">Cell membrane</location>
        <topology evidence="1">Multi-pass membrane protein</topology>
    </subcellularLocation>
</comment>
<evidence type="ECO:0000256" key="4">
    <source>
        <dbReference type="ARBA" id="ARBA00022692"/>
    </source>
</evidence>
<evidence type="ECO:0000256" key="5">
    <source>
        <dbReference type="ARBA" id="ARBA00022989"/>
    </source>
</evidence>
<feature type="transmembrane region" description="Helical" evidence="7">
    <location>
        <begin position="175"/>
        <end position="196"/>
    </location>
</feature>
<dbReference type="PANTHER" id="PTHR42718">
    <property type="entry name" value="MAJOR FACILITATOR SUPERFAMILY MULTIDRUG TRANSPORTER MFSC"/>
    <property type="match status" value="1"/>
</dbReference>
<gene>
    <name evidence="9" type="ORF">FC40_GL001163</name>
</gene>
<evidence type="ECO:0000256" key="6">
    <source>
        <dbReference type="ARBA" id="ARBA00023136"/>
    </source>
</evidence>
<feature type="transmembrane region" description="Helical" evidence="7">
    <location>
        <begin position="341"/>
        <end position="360"/>
    </location>
</feature>
<keyword evidence="2" id="KW-0813">Transport</keyword>
<dbReference type="PANTHER" id="PTHR42718:SF24">
    <property type="entry name" value="MAJOR FACILITATOR SUPERFAMILY (MFS) PROFILE DOMAIN-CONTAINING PROTEIN"/>
    <property type="match status" value="1"/>
</dbReference>
<keyword evidence="6 7" id="KW-0472">Membrane</keyword>
<dbReference type="PRINTS" id="PR01036">
    <property type="entry name" value="TCRTETB"/>
</dbReference>
<keyword evidence="3" id="KW-1003">Cell membrane</keyword>
<feature type="transmembrane region" description="Helical" evidence="7">
    <location>
        <begin position="118"/>
        <end position="139"/>
    </location>
</feature>
<evidence type="ECO:0000256" key="7">
    <source>
        <dbReference type="SAM" id="Phobius"/>
    </source>
</evidence>
<dbReference type="AlphaFoldDB" id="A0A0R1WWM1"/>